<protein>
    <recommendedName>
        <fullName evidence="5">Metal-dependent hydrolase</fullName>
    </recommendedName>
</protein>
<dbReference type="Pfam" id="PF10118">
    <property type="entry name" value="Metal_hydrol"/>
    <property type="match status" value="1"/>
</dbReference>
<dbReference type="EMBL" id="CACSIM010000003">
    <property type="protein sequence ID" value="CAA0104158.1"/>
    <property type="molecule type" value="Genomic_DNA"/>
</dbReference>
<dbReference type="Proteomes" id="UP000435877">
    <property type="component" value="Unassembled WGS sequence"/>
</dbReference>
<dbReference type="Proteomes" id="UP000439591">
    <property type="component" value="Unassembled WGS sequence"/>
</dbReference>
<accession>A0A5S9PJM0</accession>
<reference evidence="3 4" key="1">
    <citation type="submission" date="2019-11" db="EMBL/GenBank/DDBJ databases">
        <authorList>
            <person name="Holert J."/>
        </authorList>
    </citation>
    <scope>NUCLEOTIDE SEQUENCE [LARGE SCALE GENOMIC DNA]</scope>
    <source>
        <strain evidence="1">BC3_2A</strain>
        <strain evidence="2">SB11_1A</strain>
    </source>
</reference>
<dbReference type="EMBL" id="CACSIK010000002">
    <property type="protein sequence ID" value="CAA0104330.1"/>
    <property type="molecule type" value="Genomic_DNA"/>
</dbReference>
<dbReference type="PANTHER" id="PTHR39456:SF1">
    <property type="entry name" value="METAL-DEPENDENT HYDROLASE"/>
    <property type="match status" value="1"/>
</dbReference>
<dbReference type="InterPro" id="IPR016516">
    <property type="entry name" value="UCP07580"/>
</dbReference>
<evidence type="ECO:0000313" key="2">
    <source>
        <dbReference type="EMBL" id="CAA0104330.1"/>
    </source>
</evidence>
<name>A0A5S9PJM0_9GAMM</name>
<proteinExistence type="predicted"/>
<dbReference type="RefSeq" id="WP_159269445.1">
    <property type="nucleotide sequence ID" value="NZ_CACSIK010000002.1"/>
</dbReference>
<organism evidence="1 4">
    <name type="scientific">Zhongshania aliphaticivorans</name>
    <dbReference type="NCBI Taxonomy" id="1470434"/>
    <lineage>
        <taxon>Bacteria</taxon>
        <taxon>Pseudomonadati</taxon>
        <taxon>Pseudomonadota</taxon>
        <taxon>Gammaproteobacteria</taxon>
        <taxon>Cellvibrionales</taxon>
        <taxon>Spongiibacteraceae</taxon>
        <taxon>Zhongshania</taxon>
    </lineage>
</organism>
<keyword evidence="3" id="KW-1185">Reference proteome</keyword>
<dbReference type="OrthoDB" id="4760165at2"/>
<evidence type="ECO:0000313" key="1">
    <source>
        <dbReference type="EMBL" id="CAA0104158.1"/>
    </source>
</evidence>
<gene>
    <name evidence="2" type="ORF">IHBHHGIJ_02733</name>
    <name evidence="1" type="ORF">KFEGEMFD_02105</name>
</gene>
<dbReference type="PANTHER" id="PTHR39456">
    <property type="entry name" value="METAL-DEPENDENT HYDROLASE"/>
    <property type="match status" value="1"/>
</dbReference>
<evidence type="ECO:0000313" key="4">
    <source>
        <dbReference type="Proteomes" id="UP000439591"/>
    </source>
</evidence>
<dbReference type="AlphaFoldDB" id="A0A5S9PJM0"/>
<evidence type="ECO:0008006" key="5">
    <source>
        <dbReference type="Google" id="ProtNLM"/>
    </source>
</evidence>
<evidence type="ECO:0000313" key="3">
    <source>
        <dbReference type="Proteomes" id="UP000435877"/>
    </source>
</evidence>
<sequence>MSAIPEHPMDDFPVRNLTFDVNNVEYQDPLWSRTLPEFSMFVNALGVHVPYFERYLVKSLSKAKPYIQDDKLRKDVSAIIGQEAHHARNFVDVNRWLSERYPEVKRLDNEAKQYFTKHAKEDDLKKMLGFTAGYETFTFLGGMIILDNYEKWFADSDPTMRAIWMWHQVEEVEHGSVAFDVYQALYGVDEWYRKYMVSLALMHIASETIRTYLHMSRVEGWWRNPLKGLKKLTFCMTMLGRFVRSALPVFKKGYHPRNHPFVTSEQNEIQVAWRRFHSGGGDVLEIDKNKMAEIMAK</sequence>